<evidence type="ECO:0000256" key="1">
    <source>
        <dbReference type="SAM" id="MobiDB-lite"/>
    </source>
</evidence>
<keyword evidence="3" id="KW-1185">Reference proteome</keyword>
<evidence type="ECO:0000313" key="3">
    <source>
        <dbReference type="Proteomes" id="UP000184330"/>
    </source>
</evidence>
<accession>A0A1L7WSL3</accession>
<name>A0A1L7WSL3_9HELO</name>
<reference evidence="2 3" key="1">
    <citation type="submission" date="2016-03" db="EMBL/GenBank/DDBJ databases">
        <authorList>
            <person name="Ploux O."/>
        </authorList>
    </citation>
    <scope>NUCLEOTIDE SEQUENCE [LARGE SCALE GENOMIC DNA]</scope>
    <source>
        <strain evidence="2 3">UAMH 11012</strain>
    </source>
</reference>
<proteinExistence type="predicted"/>
<feature type="compositionally biased region" description="Basic and acidic residues" evidence="1">
    <location>
        <begin position="388"/>
        <end position="406"/>
    </location>
</feature>
<protein>
    <submittedName>
        <fullName evidence="2">Uncharacterized protein</fullName>
    </submittedName>
</protein>
<feature type="compositionally biased region" description="Low complexity" evidence="1">
    <location>
        <begin position="233"/>
        <end position="246"/>
    </location>
</feature>
<feature type="compositionally biased region" description="Basic and acidic residues" evidence="1">
    <location>
        <begin position="349"/>
        <end position="359"/>
    </location>
</feature>
<sequence length="688" mass="78626">MLRSHPSRQIVARASLLHSNGGSQAPPNELIYNEHKLGSNELHHSKSVDVASLPGFGGHSVYRCRAQFQLWLSSLGNDLETHAFSLCPNVSLLYLRNFHLLFGEMDVFDREITSVLANALIGHLQLIHGEQRVFGSSQPRQGKGIATQTYVAEIQRFQSRILATENCLRFVARIAPSVRKWDSKSGILQQIENTRAPNALMSDFLRRIPSVEDDKPFLNPLTSQWIEPTTPYSASSSGTYNSSSSSNIDTPQQVNILPRMSSKKGKERDECILAIPASKAVAYPRRYALDDLTNSAREKDTRHFKHAPADDKSSLSSTLLEHFQFTDSLDGKSSTTLSSHNSDGGLDDSSYKQEIDSDDHSPLVSKLHAVYAENDRLRSTAELAFDPSDVKSSDRQHENPPEHKPEWIADDLLFESTMRFALNVDDKAQLSQFDLDRLEAQRFQGLVDDRDLNLQLKNMTPVRNSQAGGTNGTQRRRPLGPRMITRVNCTGWKSRGTRALDEIWKLHRLPRVNGKRRHKRHREATVARWRSRGSRVSSETWKLQGWYTISGSRRPDGLPRRPRGWPRNRKEWKMRRGKEMLLLRPRGRGGPGGEWNGRKLRDVQCKLIVSLVWTRVRELRFYSLQSKLWVIYFSYFHHWATRNMFLLPSTDLRPLLAARTPWCLRRRQRRETDTGSSEEDGLPKLSKV</sequence>
<feature type="region of interest" description="Disordered" evidence="1">
    <location>
        <begin position="228"/>
        <end position="263"/>
    </location>
</feature>
<dbReference type="STRING" id="576137.A0A1L7WSL3"/>
<feature type="region of interest" description="Disordered" evidence="1">
    <location>
        <begin position="667"/>
        <end position="688"/>
    </location>
</feature>
<evidence type="ECO:0000313" key="2">
    <source>
        <dbReference type="EMBL" id="CZR55746.1"/>
    </source>
</evidence>
<dbReference type="Proteomes" id="UP000184330">
    <property type="component" value="Unassembled WGS sequence"/>
</dbReference>
<feature type="compositionally biased region" description="Polar residues" evidence="1">
    <location>
        <begin position="329"/>
        <end position="342"/>
    </location>
</feature>
<feature type="region of interest" description="Disordered" evidence="1">
    <location>
        <begin position="329"/>
        <end position="359"/>
    </location>
</feature>
<dbReference type="AlphaFoldDB" id="A0A1L7WSL3"/>
<dbReference type="EMBL" id="FJOG01000007">
    <property type="protein sequence ID" value="CZR55746.1"/>
    <property type="molecule type" value="Genomic_DNA"/>
</dbReference>
<feature type="region of interest" description="Disordered" evidence="1">
    <location>
        <begin position="385"/>
        <end position="406"/>
    </location>
</feature>
<gene>
    <name evidence="2" type="ORF">PAC_05634</name>
</gene>
<organism evidence="2 3">
    <name type="scientific">Phialocephala subalpina</name>
    <dbReference type="NCBI Taxonomy" id="576137"/>
    <lineage>
        <taxon>Eukaryota</taxon>
        <taxon>Fungi</taxon>
        <taxon>Dikarya</taxon>
        <taxon>Ascomycota</taxon>
        <taxon>Pezizomycotina</taxon>
        <taxon>Leotiomycetes</taxon>
        <taxon>Helotiales</taxon>
        <taxon>Mollisiaceae</taxon>
        <taxon>Phialocephala</taxon>
        <taxon>Phialocephala fortinii species complex</taxon>
    </lineage>
</organism>